<protein>
    <submittedName>
        <fullName evidence="3">Beta-lactamase</fullName>
    </submittedName>
</protein>
<keyword evidence="1" id="KW-0732">Signal</keyword>
<accession>G4Q6H0</accession>
<proteinExistence type="predicted"/>
<dbReference type="GeneID" id="92879442"/>
<feature type="domain" description="Beta-lactamase class A catalytic" evidence="2">
    <location>
        <begin position="50"/>
        <end position="262"/>
    </location>
</feature>
<sequence length="284" mass="31196">MMDMMKKGAALMGAALLTVTLWSTPVMAAVNVPANLAAVSKTVKGAAPYGVYFSDLKTGKGYYRNSVQTPAASMIKVFILAAAYEDIRDGKLSLTETFTLTDKNVVAGSGVLQGMPKGTTVTVKKALDEMIIHSDNTATNLMIDRLGMDRVNRYLKEHGYKDTTLRRKMMDFDAAKKGAENMTTVRDVGLLFKRLYQGKCVSKDLDAQMLAIYKAQVDTDMLPDKLPKGTVVAHKTGEVRDLRHDGGIVYTAKGDYVLVVFTRDYTPYASVADLSRRVYDGYVK</sequence>
<evidence type="ECO:0000259" key="2">
    <source>
        <dbReference type="Pfam" id="PF13354"/>
    </source>
</evidence>
<dbReference type="AlphaFoldDB" id="G4Q6H0"/>
<dbReference type="PATRIC" id="fig|568816.4.peg.2196"/>
<dbReference type="RefSeq" id="WP_009016309.1">
    <property type="nucleotide sequence ID" value="NC_016077.1"/>
</dbReference>
<dbReference type="STRING" id="568816.Acin_2267"/>
<evidence type="ECO:0000313" key="4">
    <source>
        <dbReference type="Proteomes" id="UP000007093"/>
    </source>
</evidence>
<dbReference type="KEGG" id="ain:Acin_2267"/>
<dbReference type="Proteomes" id="UP000007093">
    <property type="component" value="Chromosome"/>
</dbReference>
<dbReference type="Gene3D" id="3.40.710.10">
    <property type="entry name" value="DD-peptidase/beta-lactamase superfamily"/>
    <property type="match status" value="1"/>
</dbReference>
<dbReference type="HOGENOM" id="CLU_031960_9_2_9"/>
<organism evidence="3 4">
    <name type="scientific">Acidaminococcus intestini (strain RyC-MR95)</name>
    <dbReference type="NCBI Taxonomy" id="568816"/>
    <lineage>
        <taxon>Bacteria</taxon>
        <taxon>Bacillati</taxon>
        <taxon>Bacillota</taxon>
        <taxon>Negativicutes</taxon>
        <taxon>Acidaminococcales</taxon>
        <taxon>Acidaminococcaceae</taxon>
        <taxon>Acidaminococcus</taxon>
    </lineage>
</organism>
<gene>
    <name evidence="3" type="primary">ampC</name>
    <name evidence="3" type="ordered locus">Acin_2267</name>
</gene>
<dbReference type="InterPro" id="IPR045155">
    <property type="entry name" value="Beta-lactam_cat"/>
</dbReference>
<name>G4Q6H0_ACIIR</name>
<dbReference type="InParanoid" id="G4Q6H0"/>
<dbReference type="Pfam" id="PF13354">
    <property type="entry name" value="Beta-lactamase2"/>
    <property type="match status" value="1"/>
</dbReference>
<evidence type="ECO:0000256" key="1">
    <source>
        <dbReference type="SAM" id="SignalP"/>
    </source>
</evidence>
<dbReference type="GO" id="GO:0008800">
    <property type="term" value="F:beta-lactamase activity"/>
    <property type="evidence" value="ECO:0007669"/>
    <property type="project" value="InterPro"/>
</dbReference>
<dbReference type="EMBL" id="CP003058">
    <property type="protein sequence ID" value="AEQ23460.1"/>
    <property type="molecule type" value="Genomic_DNA"/>
</dbReference>
<dbReference type="GO" id="GO:0046677">
    <property type="term" value="P:response to antibiotic"/>
    <property type="evidence" value="ECO:0007669"/>
    <property type="project" value="InterPro"/>
</dbReference>
<dbReference type="PANTHER" id="PTHR35333:SF3">
    <property type="entry name" value="BETA-LACTAMASE-TYPE TRANSPEPTIDASE FOLD CONTAINING PROTEIN"/>
    <property type="match status" value="1"/>
</dbReference>
<feature type="chain" id="PRO_5003467240" evidence="1">
    <location>
        <begin position="29"/>
        <end position="284"/>
    </location>
</feature>
<dbReference type="InterPro" id="IPR012338">
    <property type="entry name" value="Beta-lactam/transpept-like"/>
</dbReference>
<feature type="signal peptide" evidence="1">
    <location>
        <begin position="1"/>
        <end position="28"/>
    </location>
</feature>
<dbReference type="GO" id="GO:0030655">
    <property type="term" value="P:beta-lactam antibiotic catabolic process"/>
    <property type="evidence" value="ECO:0007669"/>
    <property type="project" value="InterPro"/>
</dbReference>
<dbReference type="SUPFAM" id="SSF56601">
    <property type="entry name" value="beta-lactamase/transpeptidase-like"/>
    <property type="match status" value="1"/>
</dbReference>
<reference evidence="3 4" key="1">
    <citation type="journal article" date="2011" name="J. Bacteriol.">
        <title>Complete genome sequence of Acidaminococcus intestini RYC-MR95, a Gram-negative bacterium from the phylum Firmicutes.</title>
        <authorList>
            <person name="D'Auria G."/>
            <person name="Galan J.C."/>
            <person name="Rodriguez-Alcayna M."/>
            <person name="Moya A."/>
            <person name="Baquero F."/>
            <person name="Latorre A."/>
        </authorList>
    </citation>
    <scope>NUCLEOTIDE SEQUENCE [LARGE SCALE GENOMIC DNA]</scope>
    <source>
        <strain evidence="3 4">RyC-MR95</strain>
    </source>
</reference>
<evidence type="ECO:0000313" key="3">
    <source>
        <dbReference type="EMBL" id="AEQ23460.1"/>
    </source>
</evidence>
<keyword evidence="4" id="KW-1185">Reference proteome</keyword>
<dbReference type="InterPro" id="IPR000871">
    <property type="entry name" value="Beta-lactam_class-A"/>
</dbReference>
<dbReference type="PANTHER" id="PTHR35333">
    <property type="entry name" value="BETA-LACTAMASE"/>
    <property type="match status" value="1"/>
</dbReference>
<dbReference type="eggNOG" id="COG2367">
    <property type="taxonomic scope" value="Bacteria"/>
</dbReference>